<gene>
    <name evidence="1" type="ORF">GOP47_0017543</name>
</gene>
<evidence type="ECO:0000313" key="2">
    <source>
        <dbReference type="Proteomes" id="UP000886520"/>
    </source>
</evidence>
<name>A0A9D4ZAW3_ADICA</name>
<dbReference type="Proteomes" id="UP000886520">
    <property type="component" value="Chromosome 17"/>
</dbReference>
<accession>A0A9D4ZAW3</accession>
<sequence length="221" mass="24975">MTLGTSTFRMLSRTSSSSSTELVGQNGALDAAAYAVMSYVVLQVLWKAATILKTDEFDWWTVREKALMALSSYEVYDLNRSLGEGFSFKNTIINFADLGIEGRRVRSTWTRNEENYLLPFHNCFLHQSPAAFLLLKCYKEGILPNTQSRGKSRVQAWEVNFEEQFTEMANSMNLQGNLILALLNLDPCLRPLASQTLATSSRKCPKRYIPSDPPYASPYKT</sequence>
<dbReference type="EMBL" id="JABFUD020000017">
    <property type="protein sequence ID" value="KAI5067015.1"/>
    <property type="molecule type" value="Genomic_DNA"/>
</dbReference>
<keyword evidence="2" id="KW-1185">Reference proteome</keyword>
<evidence type="ECO:0000313" key="1">
    <source>
        <dbReference type="EMBL" id="KAI5067015.1"/>
    </source>
</evidence>
<proteinExistence type="predicted"/>
<protein>
    <submittedName>
        <fullName evidence="1">Uncharacterized protein</fullName>
    </submittedName>
</protein>
<organism evidence="1 2">
    <name type="scientific">Adiantum capillus-veneris</name>
    <name type="common">Maidenhair fern</name>
    <dbReference type="NCBI Taxonomy" id="13818"/>
    <lineage>
        <taxon>Eukaryota</taxon>
        <taxon>Viridiplantae</taxon>
        <taxon>Streptophyta</taxon>
        <taxon>Embryophyta</taxon>
        <taxon>Tracheophyta</taxon>
        <taxon>Polypodiopsida</taxon>
        <taxon>Polypodiidae</taxon>
        <taxon>Polypodiales</taxon>
        <taxon>Pteridineae</taxon>
        <taxon>Pteridaceae</taxon>
        <taxon>Vittarioideae</taxon>
        <taxon>Adiantum</taxon>
    </lineage>
</organism>
<comment type="caution">
    <text evidence="1">The sequence shown here is derived from an EMBL/GenBank/DDBJ whole genome shotgun (WGS) entry which is preliminary data.</text>
</comment>
<reference evidence="1" key="1">
    <citation type="submission" date="2021-01" db="EMBL/GenBank/DDBJ databases">
        <title>Adiantum capillus-veneris genome.</title>
        <authorList>
            <person name="Fang Y."/>
            <person name="Liao Q."/>
        </authorList>
    </citation>
    <scope>NUCLEOTIDE SEQUENCE</scope>
    <source>
        <strain evidence="1">H3</strain>
        <tissue evidence="1">Leaf</tissue>
    </source>
</reference>
<dbReference type="AlphaFoldDB" id="A0A9D4ZAW3"/>